<feature type="region of interest" description="Disordered" evidence="1">
    <location>
        <begin position="636"/>
        <end position="676"/>
    </location>
</feature>
<dbReference type="Gene3D" id="3.55.50.10">
    <property type="entry name" value="Baseplate protein-like domains"/>
    <property type="match status" value="1"/>
</dbReference>
<dbReference type="Proteomes" id="UP000054624">
    <property type="component" value="Unassembled WGS sequence"/>
</dbReference>
<dbReference type="SUPFAM" id="SSF69279">
    <property type="entry name" value="Phage tail proteins"/>
    <property type="match status" value="2"/>
</dbReference>
<dbReference type="Pfam" id="PF05954">
    <property type="entry name" value="Phage_GPD"/>
    <property type="match status" value="1"/>
</dbReference>
<dbReference type="NCBIfam" id="TIGR01646">
    <property type="entry name" value="vgr_GE"/>
    <property type="match status" value="1"/>
</dbReference>
<dbReference type="EMBL" id="FCOI02000004">
    <property type="protein sequence ID" value="SAK53407.1"/>
    <property type="molecule type" value="Genomic_DNA"/>
</dbReference>
<dbReference type="InterPro" id="IPR037026">
    <property type="entry name" value="Vgr_OB-fold_dom_sf"/>
</dbReference>
<evidence type="ECO:0000313" key="4">
    <source>
        <dbReference type="Proteomes" id="UP000054624"/>
    </source>
</evidence>
<evidence type="ECO:0000259" key="2">
    <source>
        <dbReference type="Pfam" id="PF10106"/>
    </source>
</evidence>
<gene>
    <name evidence="3" type="ORF">AWB76_01851</name>
</gene>
<evidence type="ECO:0000313" key="3">
    <source>
        <dbReference type="EMBL" id="SAK53407.1"/>
    </source>
</evidence>
<dbReference type="AlphaFoldDB" id="A0A158A8H8"/>
<accession>A0A158A8H8</accession>
<dbReference type="SUPFAM" id="SSF69255">
    <property type="entry name" value="gp5 N-terminal domain-like"/>
    <property type="match status" value="1"/>
</dbReference>
<proteinExistence type="predicted"/>
<sequence length="1003" mass="111055">MSRRSDYEIERIRHLSPHQHYSLDMPQEPSSVFADIFSVEGTRAIGEPTHIRIRFTHPSPALTRLDYVGKMAKFLIQPPHDPNRSLEPEKARGMHGIVTGFTHLSTNRDESSYELVLESRLALLRNAPKVRWFWDKSFVDVIVAVLKEHGFDQLRADVKVQLYRDYAKRAVIAQWEEDDLTFIQRLCRRAGIWFICGESDTVVDCEMIYFHDDFTHYRHDDRLSAPMLSEGGMNSDGAESIFSLETHTRSIPRSYTVRGYNYRKAPDAIEATSVIHNDSTTYGESYTYGLPVLTKEDAQAEALLRQEEALSQQVQYHGTTDMLDAMPGNVVKPSNRALADAKWGMVIVCAKFSAARKQPFKVEYRAIPSDRLYRMPLLEHTWPRMQGDISAVIASPNQYAQPFVTKDGEYVARIHADRDTRVKGMESCLLRLAKPFAGSHRTGFHYGLHDGTEVGIAGHLGNPELLYVAHVFHNSLNDDPSVATSQGFNVSAFRNVAIAARAKLSLFANTLGAKLIAAKGPVEIQAQSDVLALAAQKDVIVTSANGAVHVRADKELVLECGGAYVELKDGTITLGSASPLQLKLPGMTRQAPEIMHLAGPSFAPNVVPFKTACDAWMHGDSFADATTPAGAKMVNWQHSPSQAPAPDARGLPSSGDGLDADQNPKQEPTLPVTPDGQTPAVIKLESPSSCSWKLSAAEQICSGWTETGEYKWLDENKNPWVDANGKAFMGGGKLDYAFRLKLDSEAKCLTATLRVKIVPVDLLIADSSGNPVIKDGQTQSVPYDAIAHSTILKLGVNKPYNGLVIKHREDTKLDLAALKSEIEGKLNSHKGMLILDGCTRGAACGWRVRVRFEVQLEKDINGEMGGVSVDPKTLLFPKAHRATSGAWGEEVATTTEIGVGYVSALQTSVLVHECMHLFGGPDEYWQRGGFVHKQYITGEELDFERGKAMSGELTWQMYSANDLMGYGANSTSATVRPYYLEYVRQSFYEMTRKHWKIGYEGEV</sequence>
<dbReference type="STRING" id="1777137.AWB76_01851"/>
<dbReference type="Gene3D" id="2.30.110.50">
    <property type="match status" value="2"/>
</dbReference>
<feature type="domain" description="DUF2345" evidence="2">
    <location>
        <begin position="481"/>
        <end position="582"/>
    </location>
</feature>
<dbReference type="OrthoDB" id="8590234at2"/>
<keyword evidence="4" id="KW-1185">Reference proteome</keyword>
<reference evidence="4" key="1">
    <citation type="submission" date="2016-01" db="EMBL/GenBank/DDBJ databases">
        <authorList>
            <person name="Peeters Charlotte."/>
        </authorList>
    </citation>
    <scope>NUCLEOTIDE SEQUENCE [LARGE SCALE GENOMIC DNA]</scope>
</reference>
<dbReference type="Pfam" id="PF10106">
    <property type="entry name" value="DUF2345"/>
    <property type="match status" value="1"/>
</dbReference>
<organism evidence="3 4">
    <name type="scientific">Caballeronia temeraria</name>
    <dbReference type="NCBI Taxonomy" id="1777137"/>
    <lineage>
        <taxon>Bacteria</taxon>
        <taxon>Pseudomonadati</taxon>
        <taxon>Pseudomonadota</taxon>
        <taxon>Betaproteobacteria</taxon>
        <taxon>Burkholderiales</taxon>
        <taxon>Burkholderiaceae</taxon>
        <taxon>Caballeronia</taxon>
    </lineage>
</organism>
<protein>
    <submittedName>
        <fullName evidence="3">Rhs element Vgr protein</fullName>
    </submittedName>
</protein>
<dbReference type="RefSeq" id="WP_157696083.1">
    <property type="nucleotide sequence ID" value="NZ_FCOI02000004.1"/>
</dbReference>
<name>A0A158A8H8_9BURK</name>
<dbReference type="InterPro" id="IPR006533">
    <property type="entry name" value="T6SS_Vgr_RhsGE"/>
</dbReference>
<dbReference type="InterPro" id="IPR018769">
    <property type="entry name" value="VgrG2_DUF2345"/>
</dbReference>
<dbReference type="Gene3D" id="2.40.50.230">
    <property type="entry name" value="Gp5 N-terminal domain"/>
    <property type="match status" value="1"/>
</dbReference>
<evidence type="ECO:0000256" key="1">
    <source>
        <dbReference type="SAM" id="MobiDB-lite"/>
    </source>
</evidence>